<sequence>MGTRKSAAVPTKLYIGNLPDMCRQEDLQAKFEKYGNVVEFDILKNYGFVHYESREEARAAADALNGTEFGGSTMTVEVSHSRVRQKPGMGEKGGCYRCGQEGHWSKDCPRLGPRRPRPPPGPYRDPYDDPYYPDPYDPYYRSRYYLPPPPGYSRYDPYYDPYDRRPLPLPPRDPYYRERLAAADPYERTSAADPYARSSAADPYARSSAADPYARTSAADPYGTTSAADLYARESDYYARKSPSATTTSASDKDPYARDGYPPTARDPYAEYYERRR</sequence>
<dbReference type="PANTHER" id="PTHR48025">
    <property type="entry name" value="OS02G0815200 PROTEIN"/>
    <property type="match status" value="1"/>
</dbReference>
<reference evidence="7 8" key="1">
    <citation type="journal article" date="2023" name="Sci. Data">
        <title>Genome assembly of the Korean intertidal mud-creeper Batillaria attramentaria.</title>
        <authorList>
            <person name="Patra A.K."/>
            <person name="Ho P.T."/>
            <person name="Jun S."/>
            <person name="Lee S.J."/>
            <person name="Kim Y."/>
            <person name="Won Y.J."/>
        </authorList>
    </citation>
    <scope>NUCLEOTIDE SEQUENCE [LARGE SCALE GENOMIC DNA]</scope>
    <source>
        <strain evidence="7">Wonlab-2016</strain>
    </source>
</reference>
<dbReference type="GO" id="GO:0008270">
    <property type="term" value="F:zinc ion binding"/>
    <property type="evidence" value="ECO:0007669"/>
    <property type="project" value="UniProtKB-KW"/>
</dbReference>
<keyword evidence="2" id="KW-0479">Metal-binding</keyword>
<feature type="region of interest" description="Disordered" evidence="4">
    <location>
        <begin position="155"/>
        <end position="174"/>
    </location>
</feature>
<evidence type="ECO:0000259" key="5">
    <source>
        <dbReference type="PROSITE" id="PS50102"/>
    </source>
</evidence>
<feature type="domain" description="RRM" evidence="5">
    <location>
        <begin position="11"/>
        <end position="81"/>
    </location>
</feature>
<keyword evidence="1 3" id="KW-0694">RNA-binding</keyword>
<dbReference type="PANTHER" id="PTHR48025:SF1">
    <property type="entry name" value="RRM DOMAIN-CONTAINING PROTEIN"/>
    <property type="match status" value="1"/>
</dbReference>
<dbReference type="InterPro" id="IPR012677">
    <property type="entry name" value="Nucleotide-bd_a/b_plait_sf"/>
</dbReference>
<dbReference type="InterPro" id="IPR000504">
    <property type="entry name" value="RRM_dom"/>
</dbReference>
<feature type="region of interest" description="Disordered" evidence="4">
    <location>
        <begin position="180"/>
        <end position="224"/>
    </location>
</feature>
<dbReference type="Gene3D" id="4.10.60.10">
    <property type="entry name" value="Zinc finger, CCHC-type"/>
    <property type="match status" value="1"/>
</dbReference>
<dbReference type="EMBL" id="JACVVK020000381">
    <property type="protein sequence ID" value="KAK7476253.1"/>
    <property type="molecule type" value="Genomic_DNA"/>
</dbReference>
<evidence type="ECO:0000256" key="1">
    <source>
        <dbReference type="ARBA" id="ARBA00022884"/>
    </source>
</evidence>
<dbReference type="AlphaFoldDB" id="A0ABD0JNA9"/>
<feature type="domain" description="CCHC-type" evidence="6">
    <location>
        <begin position="95"/>
        <end position="110"/>
    </location>
</feature>
<dbReference type="PROSITE" id="PS50102">
    <property type="entry name" value="RRM"/>
    <property type="match status" value="1"/>
</dbReference>
<dbReference type="Gene3D" id="3.30.70.330">
    <property type="match status" value="1"/>
</dbReference>
<keyword evidence="8" id="KW-1185">Reference proteome</keyword>
<dbReference type="PROSITE" id="PS50158">
    <property type="entry name" value="ZF_CCHC"/>
    <property type="match status" value="1"/>
</dbReference>
<evidence type="ECO:0000256" key="2">
    <source>
        <dbReference type="PROSITE-ProRule" id="PRU00047"/>
    </source>
</evidence>
<gene>
    <name evidence="7" type="ORF">BaRGS_00032529</name>
</gene>
<dbReference type="Pfam" id="PF00076">
    <property type="entry name" value="RRM_1"/>
    <property type="match status" value="1"/>
</dbReference>
<comment type="caution">
    <text evidence="7">The sequence shown here is derived from an EMBL/GenBank/DDBJ whole genome shotgun (WGS) entry which is preliminary data.</text>
</comment>
<dbReference type="InterPro" id="IPR050502">
    <property type="entry name" value="Euk_RNA-bind_prot"/>
</dbReference>
<dbReference type="InterPro" id="IPR035979">
    <property type="entry name" value="RBD_domain_sf"/>
</dbReference>
<dbReference type="SUPFAM" id="SSF54928">
    <property type="entry name" value="RNA-binding domain, RBD"/>
    <property type="match status" value="1"/>
</dbReference>
<feature type="compositionally biased region" description="Basic and acidic residues" evidence="4">
    <location>
        <begin position="268"/>
        <end position="277"/>
    </location>
</feature>
<protein>
    <submittedName>
        <fullName evidence="7">Uncharacterized protein</fullName>
    </submittedName>
</protein>
<keyword evidence="2" id="KW-0863">Zinc-finger</keyword>
<evidence type="ECO:0000313" key="8">
    <source>
        <dbReference type="Proteomes" id="UP001519460"/>
    </source>
</evidence>
<name>A0ABD0JNA9_9CAEN</name>
<dbReference type="Proteomes" id="UP001519460">
    <property type="component" value="Unassembled WGS sequence"/>
</dbReference>
<evidence type="ECO:0000256" key="3">
    <source>
        <dbReference type="PROSITE-ProRule" id="PRU00176"/>
    </source>
</evidence>
<keyword evidence="2" id="KW-0862">Zinc</keyword>
<dbReference type="SMART" id="SM00360">
    <property type="entry name" value="RRM"/>
    <property type="match status" value="1"/>
</dbReference>
<evidence type="ECO:0000313" key="7">
    <source>
        <dbReference type="EMBL" id="KAK7476253.1"/>
    </source>
</evidence>
<evidence type="ECO:0000256" key="4">
    <source>
        <dbReference type="SAM" id="MobiDB-lite"/>
    </source>
</evidence>
<evidence type="ECO:0000259" key="6">
    <source>
        <dbReference type="PROSITE" id="PS50158"/>
    </source>
</evidence>
<feature type="region of interest" description="Disordered" evidence="4">
    <location>
        <begin position="107"/>
        <end position="132"/>
    </location>
</feature>
<accession>A0ABD0JNA9</accession>
<organism evidence="7 8">
    <name type="scientific">Batillaria attramentaria</name>
    <dbReference type="NCBI Taxonomy" id="370345"/>
    <lineage>
        <taxon>Eukaryota</taxon>
        <taxon>Metazoa</taxon>
        <taxon>Spiralia</taxon>
        <taxon>Lophotrochozoa</taxon>
        <taxon>Mollusca</taxon>
        <taxon>Gastropoda</taxon>
        <taxon>Caenogastropoda</taxon>
        <taxon>Sorbeoconcha</taxon>
        <taxon>Cerithioidea</taxon>
        <taxon>Batillariidae</taxon>
        <taxon>Batillaria</taxon>
    </lineage>
</organism>
<proteinExistence type="predicted"/>
<dbReference type="SMART" id="SM00343">
    <property type="entry name" value="ZnF_C2HC"/>
    <property type="match status" value="1"/>
</dbReference>
<feature type="region of interest" description="Disordered" evidence="4">
    <location>
        <begin position="237"/>
        <end position="277"/>
    </location>
</feature>
<dbReference type="GO" id="GO:0003723">
    <property type="term" value="F:RNA binding"/>
    <property type="evidence" value="ECO:0007669"/>
    <property type="project" value="UniProtKB-UniRule"/>
</dbReference>
<dbReference type="InterPro" id="IPR001878">
    <property type="entry name" value="Znf_CCHC"/>
</dbReference>
<feature type="non-terminal residue" evidence="7">
    <location>
        <position position="277"/>
    </location>
</feature>
<dbReference type="Pfam" id="PF00098">
    <property type="entry name" value="zf-CCHC"/>
    <property type="match status" value="1"/>
</dbReference>